<accession>E6LSI2</accession>
<protein>
    <submittedName>
        <fullName evidence="2">Transposase, IS4 family</fullName>
    </submittedName>
</protein>
<dbReference type="Proteomes" id="UP000003434">
    <property type="component" value="Unassembled WGS sequence"/>
</dbReference>
<proteinExistence type="predicted"/>
<gene>
    <name evidence="2" type="ORF">HMPREF0381_2917</name>
</gene>
<dbReference type="Pfam" id="PF13701">
    <property type="entry name" value="DDE_Tnp_1_4"/>
    <property type="match status" value="1"/>
</dbReference>
<name>E6LSI2_9FIRM</name>
<evidence type="ECO:0000313" key="3">
    <source>
        <dbReference type="Proteomes" id="UP000003434"/>
    </source>
</evidence>
<feature type="domain" description="Transposase DDE" evidence="1">
    <location>
        <begin position="10"/>
        <end position="451"/>
    </location>
</feature>
<dbReference type="SUPFAM" id="SSF53098">
    <property type="entry name" value="Ribonuclease H-like"/>
    <property type="match status" value="1"/>
</dbReference>
<evidence type="ECO:0000313" key="2">
    <source>
        <dbReference type="EMBL" id="EFU75200.1"/>
    </source>
</evidence>
<dbReference type="EMBL" id="AEPW01000121">
    <property type="protein sequence ID" value="EFU75200.1"/>
    <property type="molecule type" value="Genomic_DNA"/>
</dbReference>
<organism evidence="2 3">
    <name type="scientific">Lachnoanaerobaculum saburreum DSM 3986</name>
    <dbReference type="NCBI Taxonomy" id="887325"/>
    <lineage>
        <taxon>Bacteria</taxon>
        <taxon>Bacillati</taxon>
        <taxon>Bacillota</taxon>
        <taxon>Clostridia</taxon>
        <taxon>Lachnospirales</taxon>
        <taxon>Lachnospiraceae</taxon>
        <taxon>Lachnoanaerobaculum</taxon>
    </lineage>
</organism>
<dbReference type="RefSeq" id="WP_008752676.1">
    <property type="nucleotide sequence ID" value="NZ_GL622303.1"/>
</dbReference>
<dbReference type="HOGENOM" id="CLU_049587_0_0_9"/>
<sequence length="459" mass="52403">MKKNRRMTLANNNIVVEYTNERIIPAGGLAVVGAILGKSDFTKRLNRMDVTENRSQHQIKNGDIILTYIGMLCMGKPYFEAVHEMDDDKAFYQAALGITRSIPSEETLRQRMDDIGDSLRGLILDENIRMLLANKIQPGVLSNGFVPVDIDVTPMDNSKSGKEGVSRTYKGYDGYAPMMAYIGTEGYAINFELREGKQHCQNGTVAFLQETIKLCKKLTDKPLLIRLDSGNDSIDNVAVLIQEGCYFIIKRNLRRESKEEWFNMAKQHCQNVTTPREGKTIYIGSDWKTVTSKQFKQEFTLRAGYEITERTINKYGQFMFPTDIEVETWWTNLGETDREIIRLYHAHGECEQYHSEIKTDMDIERLPSGKFDTNALVLELSIIAYNILRMIGQGTIGGRAPRQKRDVKRRRMRTVISNLIMMASHITTHARQLIMGLGKSNIWRHIFADYCANNILATA</sequence>
<dbReference type="InterPro" id="IPR025668">
    <property type="entry name" value="Tnp_DDE_dom"/>
</dbReference>
<dbReference type="InterPro" id="IPR012337">
    <property type="entry name" value="RNaseH-like_sf"/>
</dbReference>
<dbReference type="AlphaFoldDB" id="E6LSI2"/>
<evidence type="ECO:0000259" key="1">
    <source>
        <dbReference type="Pfam" id="PF13701"/>
    </source>
</evidence>
<dbReference type="NCBIfam" id="NF033539">
    <property type="entry name" value="transpos_IS1380"/>
    <property type="match status" value="1"/>
</dbReference>
<comment type="caution">
    <text evidence="2">The sequence shown here is derived from an EMBL/GenBank/DDBJ whole genome shotgun (WGS) entry which is preliminary data.</text>
</comment>
<reference evidence="2 3" key="1">
    <citation type="submission" date="2010-12" db="EMBL/GenBank/DDBJ databases">
        <authorList>
            <person name="Muzny D."/>
            <person name="Qin X."/>
            <person name="Deng J."/>
            <person name="Jiang H."/>
            <person name="Liu Y."/>
            <person name="Qu J."/>
            <person name="Song X.-Z."/>
            <person name="Zhang L."/>
            <person name="Thornton R."/>
            <person name="Coyle M."/>
            <person name="Francisco L."/>
            <person name="Jackson L."/>
            <person name="Javaid M."/>
            <person name="Korchina V."/>
            <person name="Kovar C."/>
            <person name="Mata R."/>
            <person name="Mathew T."/>
            <person name="Ngo R."/>
            <person name="Nguyen L."/>
            <person name="Nguyen N."/>
            <person name="Okwuonu G."/>
            <person name="Ongeri F."/>
            <person name="Pham C."/>
            <person name="Simmons D."/>
            <person name="Wilczek-Boney K."/>
            <person name="Hale W."/>
            <person name="Jakkamsetti A."/>
            <person name="Pham P."/>
            <person name="Ruth R."/>
            <person name="San Lucas F."/>
            <person name="Warren J."/>
            <person name="Zhang J."/>
            <person name="Zhao Z."/>
            <person name="Zhou C."/>
            <person name="Zhu D."/>
            <person name="Lee S."/>
            <person name="Bess C."/>
            <person name="Blankenburg K."/>
            <person name="Forbes L."/>
            <person name="Fu Q."/>
            <person name="Gubbala S."/>
            <person name="Hirani K."/>
            <person name="Jayaseelan J.C."/>
            <person name="Lara F."/>
            <person name="Munidasa M."/>
            <person name="Palculict T."/>
            <person name="Patil S."/>
            <person name="Pu L.-L."/>
            <person name="Saada N."/>
            <person name="Tang L."/>
            <person name="Weissenberger G."/>
            <person name="Zhu Y."/>
            <person name="Hemphill L."/>
            <person name="Shang Y."/>
            <person name="Youmans B."/>
            <person name="Ayvaz T."/>
            <person name="Ross M."/>
            <person name="Santibanez J."/>
            <person name="Aqrawi P."/>
            <person name="Gross S."/>
            <person name="Joshi V."/>
            <person name="Fowler G."/>
            <person name="Nazareth L."/>
            <person name="Reid J."/>
            <person name="Worley K."/>
            <person name="Petrosino J."/>
            <person name="Highlander S."/>
            <person name="Gibbs R."/>
        </authorList>
    </citation>
    <scope>NUCLEOTIDE SEQUENCE [LARGE SCALE GENOMIC DNA]</scope>
    <source>
        <strain evidence="2 3">DSM 3986</strain>
    </source>
</reference>
<dbReference type="InterPro" id="IPR047960">
    <property type="entry name" value="Transpos_IS1380"/>
</dbReference>
<dbReference type="eggNOG" id="COG3385">
    <property type="taxonomic scope" value="Bacteria"/>
</dbReference>